<dbReference type="AlphaFoldDB" id="A0A2U1B4C0"/>
<dbReference type="Pfam" id="PF00389">
    <property type="entry name" value="2-Hacid_dh"/>
    <property type="match status" value="1"/>
</dbReference>
<protein>
    <submittedName>
        <fullName evidence="5">Glyoxylate reductase/D-3-phosphoglycerate dehydrogenase</fullName>
    </submittedName>
</protein>
<proteinExistence type="inferred from homology"/>
<dbReference type="InterPro" id="IPR050223">
    <property type="entry name" value="D-isomer_2-hydroxyacid_DH"/>
</dbReference>
<dbReference type="SUPFAM" id="SSF52283">
    <property type="entry name" value="Formate/glycerate dehydrogenase catalytic domain-like"/>
    <property type="match status" value="1"/>
</dbReference>
<keyword evidence="1 2" id="KW-0560">Oxidoreductase</keyword>
<dbReference type="Pfam" id="PF02826">
    <property type="entry name" value="2-Hacid_dh_C"/>
    <property type="match status" value="1"/>
</dbReference>
<dbReference type="GeneID" id="78294746"/>
<dbReference type="OrthoDB" id="9777288at2"/>
<dbReference type="InterPro" id="IPR036291">
    <property type="entry name" value="NAD(P)-bd_dom_sf"/>
</dbReference>
<dbReference type="RefSeq" id="WP_116883439.1">
    <property type="nucleotide sequence ID" value="NZ_CABMMC010000050.1"/>
</dbReference>
<name>A0A2U1B4C0_9BACT</name>
<feature type="domain" description="D-isomer specific 2-hydroxyacid dehydrogenase NAD-binding" evidence="4">
    <location>
        <begin position="107"/>
        <end position="281"/>
    </location>
</feature>
<evidence type="ECO:0000256" key="2">
    <source>
        <dbReference type="RuleBase" id="RU003719"/>
    </source>
</evidence>
<evidence type="ECO:0000256" key="1">
    <source>
        <dbReference type="ARBA" id="ARBA00023002"/>
    </source>
</evidence>
<evidence type="ECO:0000259" key="3">
    <source>
        <dbReference type="Pfam" id="PF00389"/>
    </source>
</evidence>
<dbReference type="PROSITE" id="PS00671">
    <property type="entry name" value="D_2_HYDROXYACID_DH_3"/>
    <property type="match status" value="1"/>
</dbReference>
<dbReference type="InterPro" id="IPR006140">
    <property type="entry name" value="D-isomer_DH_NAD-bd"/>
</dbReference>
<feature type="domain" description="D-isomer specific 2-hydroxyacid dehydrogenase catalytic" evidence="3">
    <location>
        <begin position="5"/>
        <end position="302"/>
    </location>
</feature>
<comment type="similarity">
    <text evidence="2">Belongs to the D-isomer specific 2-hydroxyacid dehydrogenase family.</text>
</comment>
<comment type="caution">
    <text evidence="5">The sequence shown here is derived from an EMBL/GenBank/DDBJ whole genome shotgun (WGS) entry which is preliminary data.</text>
</comment>
<dbReference type="EMBL" id="QEKH01000008">
    <property type="protein sequence ID" value="PVY43536.1"/>
    <property type="molecule type" value="Genomic_DNA"/>
</dbReference>
<reference evidence="5 6" key="1">
    <citation type="submission" date="2018-04" db="EMBL/GenBank/DDBJ databases">
        <title>Genomic Encyclopedia of Type Strains, Phase IV (KMG-IV): sequencing the most valuable type-strain genomes for metagenomic binning, comparative biology and taxonomic classification.</title>
        <authorList>
            <person name="Goeker M."/>
        </authorList>
    </citation>
    <scope>NUCLEOTIDE SEQUENCE [LARGE SCALE GENOMIC DNA]</scope>
    <source>
        <strain evidence="5 6">DSM 14823</strain>
    </source>
</reference>
<gene>
    <name evidence="5" type="ORF">C8D82_10863</name>
</gene>
<dbReference type="PANTHER" id="PTHR10996">
    <property type="entry name" value="2-HYDROXYACID DEHYDROGENASE-RELATED"/>
    <property type="match status" value="1"/>
</dbReference>
<evidence type="ECO:0000259" key="4">
    <source>
        <dbReference type="Pfam" id="PF02826"/>
    </source>
</evidence>
<dbReference type="Gene3D" id="3.40.50.720">
    <property type="entry name" value="NAD(P)-binding Rossmann-like Domain"/>
    <property type="match status" value="2"/>
</dbReference>
<keyword evidence="6" id="KW-1185">Reference proteome</keyword>
<sequence length="316" mass="33909">MITVLVTQPQYDKVREVFEHAEGFQCFPAPESEPELARLVREKHAKYVIVGGAPYRNELYDAVPKGGVIARFGIGCDNINLPRAAEKGIYCTNTPGALEQSVAECAIGMILLAARQFIAAADDCRNGLWQPQTGCELAGKTLAVIGCGAIGSRVAAIAKNGFGMSVTGVIRSAPRPDCPADRFVKNWSDAVADADFVSLHIPGSPENLNYVSAGRLKQMKPGSWLINTARGSVVDEAALYDALLSGRIGGAVSDVFRQEPYAPSGKDLRTLPNMIMTPHIGSSTREACRRIALAALKNIRLCELGDPLSMNLLNPR</sequence>
<evidence type="ECO:0000313" key="6">
    <source>
        <dbReference type="Proteomes" id="UP000245959"/>
    </source>
</evidence>
<accession>A0A2U1B4C0</accession>
<dbReference type="Proteomes" id="UP000245959">
    <property type="component" value="Unassembled WGS sequence"/>
</dbReference>
<organism evidence="5 6">
    <name type="scientific">Victivallis vadensis</name>
    <dbReference type="NCBI Taxonomy" id="172901"/>
    <lineage>
        <taxon>Bacteria</taxon>
        <taxon>Pseudomonadati</taxon>
        <taxon>Lentisphaerota</taxon>
        <taxon>Lentisphaeria</taxon>
        <taxon>Victivallales</taxon>
        <taxon>Victivallaceae</taxon>
        <taxon>Victivallis</taxon>
    </lineage>
</organism>
<dbReference type="GO" id="GO:0051287">
    <property type="term" value="F:NAD binding"/>
    <property type="evidence" value="ECO:0007669"/>
    <property type="project" value="InterPro"/>
</dbReference>
<dbReference type="InterPro" id="IPR006139">
    <property type="entry name" value="D-isomer_2_OHA_DH_cat_dom"/>
</dbReference>
<dbReference type="SUPFAM" id="SSF51735">
    <property type="entry name" value="NAD(P)-binding Rossmann-fold domains"/>
    <property type="match status" value="1"/>
</dbReference>
<dbReference type="GO" id="GO:0016616">
    <property type="term" value="F:oxidoreductase activity, acting on the CH-OH group of donors, NAD or NADP as acceptor"/>
    <property type="evidence" value="ECO:0007669"/>
    <property type="project" value="InterPro"/>
</dbReference>
<evidence type="ECO:0000313" key="5">
    <source>
        <dbReference type="EMBL" id="PVY43536.1"/>
    </source>
</evidence>
<dbReference type="InterPro" id="IPR029753">
    <property type="entry name" value="D-isomer_DH_CS"/>
</dbReference>